<reference evidence="2 3" key="2">
    <citation type="journal article" date="2020" name="Int. J. Syst. Evol. Microbiol.">
        <title>Leptospira yasudae sp. nov. and Leptospira stimsonii sp. nov., two new species of the pathogenic group isolated from environmental sources.</title>
        <authorList>
            <person name="Casanovas-Massana A."/>
            <person name="Hamond C."/>
            <person name="Santos L.A."/>
            <person name="de Oliveira D."/>
            <person name="Hacker K.P."/>
            <person name="Balassiano I."/>
            <person name="Costa F."/>
            <person name="Medeiros M.A."/>
            <person name="Reis M.G."/>
            <person name="Ko A.I."/>
            <person name="Wunder E.A."/>
        </authorList>
    </citation>
    <scope>NUCLEOTIDE SEQUENCE [LARGE SCALE GENOMIC DNA]</scope>
    <source>
        <strain evidence="2 3">B21</strain>
    </source>
</reference>
<protein>
    <submittedName>
        <fullName evidence="2">Uncharacterized protein</fullName>
    </submittedName>
</protein>
<name>A0ABX9LXL7_9LEPT</name>
<evidence type="ECO:0000256" key="1">
    <source>
        <dbReference type="SAM" id="MobiDB-lite"/>
    </source>
</evidence>
<feature type="region of interest" description="Disordered" evidence="1">
    <location>
        <begin position="60"/>
        <end position="80"/>
    </location>
</feature>
<accession>A0ABX9LXL7</accession>
<reference evidence="3" key="1">
    <citation type="submission" date="2018-05" db="EMBL/GenBank/DDBJ databases">
        <title>Leptospira yasudae sp. nov. and Leptospira stimsonii sp. nov., two pathogenic species of the genus Leptospira isolated from environmental sources.</title>
        <authorList>
            <person name="Casanovas-Massana A."/>
            <person name="Hamond C."/>
            <person name="Santos L.A."/>
            <person name="Hacker K.P."/>
            <person name="Balassiano I."/>
            <person name="Medeiros M.A."/>
            <person name="Reis M.G."/>
            <person name="Ko A.I."/>
            <person name="Wunder E.A."/>
        </authorList>
    </citation>
    <scope>NUCLEOTIDE SEQUENCE [LARGE SCALE GENOMIC DNA]</scope>
    <source>
        <strain evidence="3">B21</strain>
    </source>
</reference>
<comment type="caution">
    <text evidence="2">The sequence shown here is derived from an EMBL/GenBank/DDBJ whole genome shotgun (WGS) entry which is preliminary data.</text>
</comment>
<evidence type="ECO:0000313" key="2">
    <source>
        <dbReference type="EMBL" id="RHX77548.1"/>
    </source>
</evidence>
<dbReference type="EMBL" id="QHCR01000014">
    <property type="protein sequence ID" value="RHX77548.1"/>
    <property type="molecule type" value="Genomic_DNA"/>
</dbReference>
<organism evidence="2 3">
    <name type="scientific">Leptospira yasudae</name>
    <dbReference type="NCBI Taxonomy" id="2202201"/>
    <lineage>
        <taxon>Bacteria</taxon>
        <taxon>Pseudomonadati</taxon>
        <taxon>Spirochaetota</taxon>
        <taxon>Spirochaetia</taxon>
        <taxon>Leptospirales</taxon>
        <taxon>Leptospiraceae</taxon>
        <taxon>Leptospira</taxon>
    </lineage>
</organism>
<dbReference type="Proteomes" id="UP000285569">
    <property type="component" value="Unassembled WGS sequence"/>
</dbReference>
<keyword evidence="3" id="KW-1185">Reference proteome</keyword>
<sequence length="92" mass="11248">MFFFHKFLPTYLKERSKNKKMTQKNRNRLLDDLRTECFPCDFSSENRFLLRRRIEKFPRSNLDSKSKPIPSSGNGEENQDIQRHFYIRVNLF</sequence>
<proteinExistence type="predicted"/>
<gene>
    <name evidence="2" type="ORF">DLM77_20760</name>
</gene>
<evidence type="ECO:0000313" key="3">
    <source>
        <dbReference type="Proteomes" id="UP000285569"/>
    </source>
</evidence>